<dbReference type="AlphaFoldDB" id="A0A0M9GHJ5"/>
<evidence type="ECO:0000259" key="2">
    <source>
        <dbReference type="Pfam" id="PF04865"/>
    </source>
</evidence>
<dbReference type="Pfam" id="PF26078">
    <property type="entry name" value="Baseplate_J_M"/>
    <property type="match status" value="1"/>
</dbReference>
<dbReference type="PANTHER" id="PTHR37829">
    <property type="entry name" value="PHAGE-LIKE ELEMENT PBSX PROTEIN XKDT"/>
    <property type="match status" value="1"/>
</dbReference>
<comment type="caution">
    <text evidence="5">The sequence shown here is derived from an EMBL/GenBank/DDBJ whole genome shotgun (WGS) entry which is preliminary data.</text>
</comment>
<dbReference type="InterPro" id="IPR052399">
    <property type="entry name" value="Phage_Baseplate_Assmbl_Protein"/>
</dbReference>
<organism evidence="5 6">
    <name type="scientific">Pseudomonas asplenii</name>
    <dbReference type="NCBI Taxonomy" id="53407"/>
    <lineage>
        <taxon>Bacteria</taxon>
        <taxon>Pseudomonadati</taxon>
        <taxon>Pseudomonadota</taxon>
        <taxon>Gammaproteobacteria</taxon>
        <taxon>Pseudomonadales</taxon>
        <taxon>Pseudomonadaceae</taxon>
        <taxon>Pseudomonas</taxon>
    </lineage>
</organism>
<evidence type="ECO:0000313" key="5">
    <source>
        <dbReference type="EMBL" id="KPA91404.1"/>
    </source>
</evidence>
<feature type="domain" description="Baseplate protein J-like barrel" evidence="2">
    <location>
        <begin position="90"/>
        <end position="163"/>
    </location>
</feature>
<dbReference type="InterPro" id="IPR058531">
    <property type="entry name" value="Baseplate_J_M"/>
</dbReference>
<keyword evidence="6" id="KW-1185">Reference proteome</keyword>
<dbReference type="EMBL" id="JSYZ01000007">
    <property type="protein sequence ID" value="KPA91404.1"/>
    <property type="molecule type" value="Genomic_DNA"/>
</dbReference>
<dbReference type="Proteomes" id="UP000037931">
    <property type="component" value="Unassembled WGS sequence"/>
</dbReference>
<comment type="similarity">
    <text evidence="1">Belongs to the Mu gp47/PBSX XkdT family.</text>
</comment>
<evidence type="ECO:0000256" key="1">
    <source>
        <dbReference type="ARBA" id="ARBA00038087"/>
    </source>
</evidence>
<gene>
    <name evidence="5" type="ORF">PF66_02287</name>
</gene>
<accession>A0A0M9GHJ5</accession>
<evidence type="ECO:0000259" key="3">
    <source>
        <dbReference type="Pfam" id="PF26078"/>
    </source>
</evidence>
<dbReference type="InterPro" id="IPR058530">
    <property type="entry name" value="Baseplate_J-like_C"/>
</dbReference>
<dbReference type="STRING" id="50340.PF66_02287"/>
<sequence>MAISFLSFESILGQILRDIRNLQPEADIGKDSDNYARSAAFAAAVEGLYQKLAWVYRQIFADTADDDELLHHAAIQGLFQKDPVAATAPVLLSGTPGVILLQGSTLTHLITGEKFATTSGAQIGPDGTVAVSVRANTAGVALNGLSGDLVITSPPLAMSSSASFVGETAGGEDAETLDSLRARYLDQVQTPPAGGTAEDYRKWARQVDGVADALVLVGRRGGGTVDVVITGSSGVPSEEVISNCKKHIESKCSVIADVWVYVPTVRVIDSTALVELASGYNLSDIESAAQAAYNTLLGAIQPQDGLKRSQIEAMLNNLAGVTDRLLTTPTGNVKASDDPALVGWIRPGTITLGLME</sequence>
<reference evidence="5 6" key="1">
    <citation type="journal article" date="2015" name="PLoS ONE">
        <title>Rice-Infecting Pseudomonas Genomes Are Highly Accessorized and Harbor Multiple Putative Virulence Mechanisms to Cause Sheath Brown Rot.</title>
        <authorList>
            <person name="Quibod I.L."/>
            <person name="Grande G."/>
            <person name="Oreiro E.G."/>
            <person name="Borja F.N."/>
            <person name="Dossa G.S."/>
            <person name="Mauleon R."/>
            <person name="Cruz C.V."/>
            <person name="Oliva R."/>
        </authorList>
    </citation>
    <scope>NUCLEOTIDE SEQUENCE [LARGE SCALE GENOMIC DNA]</scope>
    <source>
        <strain evidence="5 6">IRRI 6609</strain>
    </source>
</reference>
<dbReference type="RefSeq" id="WP_054062728.1">
    <property type="nucleotide sequence ID" value="NZ_JSYZ01000007.1"/>
</dbReference>
<dbReference type="PATRIC" id="fig|50340.43.peg.5658"/>
<dbReference type="PANTHER" id="PTHR37829:SF3">
    <property type="entry name" value="PROTEIN JAYE-RELATED"/>
    <property type="match status" value="1"/>
</dbReference>
<evidence type="ECO:0000313" key="6">
    <source>
        <dbReference type="Proteomes" id="UP000037931"/>
    </source>
</evidence>
<proteinExistence type="inferred from homology"/>
<name>A0A0M9GHJ5_9PSED</name>
<evidence type="ECO:0000259" key="4">
    <source>
        <dbReference type="Pfam" id="PF26079"/>
    </source>
</evidence>
<protein>
    <submittedName>
        <fullName evidence="5">Putative phage Mu protein gp47-like protein</fullName>
    </submittedName>
</protein>
<dbReference type="Pfam" id="PF26079">
    <property type="entry name" value="Baseplate_J_C"/>
    <property type="match status" value="1"/>
</dbReference>
<dbReference type="OrthoDB" id="7565172at2"/>
<feature type="domain" description="Baseplate J-like C-terminal" evidence="4">
    <location>
        <begin position="271"/>
        <end position="352"/>
    </location>
</feature>
<feature type="domain" description="Baseplate J-like central" evidence="3">
    <location>
        <begin position="192"/>
        <end position="260"/>
    </location>
</feature>
<dbReference type="InterPro" id="IPR006949">
    <property type="entry name" value="Barrel_Baseplate_J-like"/>
</dbReference>
<dbReference type="Pfam" id="PF04865">
    <property type="entry name" value="Baseplate_J"/>
    <property type="match status" value="1"/>
</dbReference>